<accession>A0A1R3GNC7</accession>
<dbReference type="Proteomes" id="UP000188268">
    <property type="component" value="Unassembled WGS sequence"/>
</dbReference>
<dbReference type="Gramene" id="OMO59520">
    <property type="protein sequence ID" value="OMO59520"/>
    <property type="gene ID" value="CCACVL1_24766"/>
</dbReference>
<dbReference type="AlphaFoldDB" id="A0A1R3GNC7"/>
<organism evidence="1 2">
    <name type="scientific">Corchorus capsularis</name>
    <name type="common">Jute</name>
    <dbReference type="NCBI Taxonomy" id="210143"/>
    <lineage>
        <taxon>Eukaryota</taxon>
        <taxon>Viridiplantae</taxon>
        <taxon>Streptophyta</taxon>
        <taxon>Embryophyta</taxon>
        <taxon>Tracheophyta</taxon>
        <taxon>Spermatophyta</taxon>
        <taxon>Magnoliopsida</taxon>
        <taxon>eudicotyledons</taxon>
        <taxon>Gunneridae</taxon>
        <taxon>Pentapetalae</taxon>
        <taxon>rosids</taxon>
        <taxon>malvids</taxon>
        <taxon>Malvales</taxon>
        <taxon>Malvaceae</taxon>
        <taxon>Grewioideae</taxon>
        <taxon>Apeibeae</taxon>
        <taxon>Corchorus</taxon>
    </lineage>
</organism>
<protein>
    <submittedName>
        <fullName evidence="1">Uncharacterized protein</fullName>
    </submittedName>
</protein>
<evidence type="ECO:0000313" key="1">
    <source>
        <dbReference type="EMBL" id="OMO59520.1"/>
    </source>
</evidence>
<dbReference type="EMBL" id="AWWV01013905">
    <property type="protein sequence ID" value="OMO59520.1"/>
    <property type="molecule type" value="Genomic_DNA"/>
</dbReference>
<proteinExistence type="predicted"/>
<feature type="non-terminal residue" evidence="1">
    <location>
        <position position="1"/>
    </location>
</feature>
<comment type="caution">
    <text evidence="1">The sequence shown here is derived from an EMBL/GenBank/DDBJ whole genome shotgun (WGS) entry which is preliminary data.</text>
</comment>
<evidence type="ECO:0000313" key="2">
    <source>
        <dbReference type="Proteomes" id="UP000188268"/>
    </source>
</evidence>
<keyword evidence="2" id="KW-1185">Reference proteome</keyword>
<name>A0A1R3GNC7_COCAP</name>
<reference evidence="1 2" key="1">
    <citation type="submission" date="2013-09" db="EMBL/GenBank/DDBJ databases">
        <title>Corchorus capsularis genome sequencing.</title>
        <authorList>
            <person name="Alam M."/>
            <person name="Haque M.S."/>
            <person name="Islam M.S."/>
            <person name="Emdad E.M."/>
            <person name="Islam M.M."/>
            <person name="Ahmed B."/>
            <person name="Halim A."/>
            <person name="Hossen Q.M.M."/>
            <person name="Hossain M.Z."/>
            <person name="Ahmed R."/>
            <person name="Khan M.M."/>
            <person name="Islam R."/>
            <person name="Rashid M.M."/>
            <person name="Khan S.A."/>
            <person name="Rahman M.S."/>
            <person name="Alam M."/>
        </authorList>
    </citation>
    <scope>NUCLEOTIDE SEQUENCE [LARGE SCALE GENOMIC DNA]</scope>
    <source>
        <strain evidence="2">cv. CVL-1</strain>
        <tissue evidence="1">Whole seedling</tissue>
    </source>
</reference>
<gene>
    <name evidence="1" type="ORF">CCACVL1_24766</name>
</gene>
<sequence>VICVANGMSWQSELDQSESSSS</sequence>